<dbReference type="PANTHER" id="PTHR35525:SF3">
    <property type="entry name" value="BLL6575 PROTEIN"/>
    <property type="match status" value="1"/>
</dbReference>
<dbReference type="InterPro" id="IPR023286">
    <property type="entry name" value="ABATE_dom_sf"/>
</dbReference>
<evidence type="ECO:0000313" key="2">
    <source>
        <dbReference type="EMBL" id="HAW77885.1"/>
    </source>
</evidence>
<dbReference type="EMBL" id="DNAN01000675">
    <property type="protein sequence ID" value="HAW77885.1"/>
    <property type="molecule type" value="Genomic_DNA"/>
</dbReference>
<evidence type="ECO:0000313" key="3">
    <source>
        <dbReference type="Proteomes" id="UP000263517"/>
    </source>
</evidence>
<dbReference type="Pfam" id="PF07336">
    <property type="entry name" value="ABATE"/>
    <property type="match status" value="1"/>
</dbReference>
<comment type="caution">
    <text evidence="2">The sequence shown here is derived from an EMBL/GenBank/DDBJ whole genome shotgun (WGS) entry which is preliminary data.</text>
</comment>
<accession>A0A350P9B8</accession>
<dbReference type="Pfam" id="PF11706">
    <property type="entry name" value="zf-CGNR"/>
    <property type="match status" value="1"/>
</dbReference>
<dbReference type="AlphaFoldDB" id="A0A350P9B8"/>
<organism evidence="2 3">
    <name type="scientific">Alteromonas australica</name>
    <dbReference type="NCBI Taxonomy" id="589873"/>
    <lineage>
        <taxon>Bacteria</taxon>
        <taxon>Pseudomonadati</taxon>
        <taxon>Pseudomonadota</taxon>
        <taxon>Gammaproteobacteria</taxon>
        <taxon>Alteromonadales</taxon>
        <taxon>Alteromonadaceae</taxon>
        <taxon>Alteromonas/Salinimonas group</taxon>
        <taxon>Alteromonas</taxon>
    </lineage>
</organism>
<evidence type="ECO:0000259" key="1">
    <source>
        <dbReference type="Pfam" id="PF11706"/>
    </source>
</evidence>
<name>A0A350P9B8_9ALTE</name>
<dbReference type="Gene3D" id="1.10.3300.10">
    <property type="entry name" value="Jann2411-like domain"/>
    <property type="match status" value="1"/>
</dbReference>
<dbReference type="RefSeq" id="WP_272965389.1">
    <property type="nucleotide sequence ID" value="NZ_CALBIY010000007.1"/>
</dbReference>
<reference evidence="2 3" key="1">
    <citation type="journal article" date="2018" name="Nat. Biotechnol.">
        <title>A standardized bacterial taxonomy based on genome phylogeny substantially revises the tree of life.</title>
        <authorList>
            <person name="Parks D.H."/>
            <person name="Chuvochina M."/>
            <person name="Waite D.W."/>
            <person name="Rinke C."/>
            <person name="Skarshewski A."/>
            <person name="Chaumeil P.A."/>
            <person name="Hugenholtz P."/>
        </authorList>
    </citation>
    <scope>NUCLEOTIDE SEQUENCE [LARGE SCALE GENOMIC DNA]</scope>
    <source>
        <strain evidence="2">UBA11978</strain>
    </source>
</reference>
<proteinExistence type="predicted"/>
<sequence length="207" mass="23279">MTNTTRPAPFFVSDHMALDFLSTRTAPWGKEIEWLSRGTDLLDWLEAAEAISGDQKKALSTQFSTAELEAACNSARSLREWFRGFISSYAGNELTEFDMAELQPINQILAQGSQYSQVSFAGEGSHVQLTPFIHWRSHADLLLPVANAIADLVCNQNFKYIKNCEGPTCNLFYLDETKNHTRRWCTMSVCGNRAKAAAFRARKKRSS</sequence>
<protein>
    <recommendedName>
        <fullName evidence="1">Zinc finger CGNR domain-containing protein</fullName>
    </recommendedName>
</protein>
<dbReference type="InterPro" id="IPR010852">
    <property type="entry name" value="ABATE"/>
</dbReference>
<dbReference type="Proteomes" id="UP000263517">
    <property type="component" value="Unassembled WGS sequence"/>
</dbReference>
<feature type="domain" description="Zinc finger CGNR" evidence="1">
    <location>
        <begin position="161"/>
        <end position="203"/>
    </location>
</feature>
<gene>
    <name evidence="2" type="ORF">DCW74_19385</name>
</gene>
<dbReference type="InterPro" id="IPR021005">
    <property type="entry name" value="Znf_CGNR"/>
</dbReference>
<dbReference type="SUPFAM" id="SSF160904">
    <property type="entry name" value="Jann2411-like"/>
    <property type="match status" value="1"/>
</dbReference>
<dbReference type="PANTHER" id="PTHR35525">
    <property type="entry name" value="BLL6575 PROTEIN"/>
    <property type="match status" value="1"/>
</dbReference>